<organism evidence="1 2">
    <name type="scientific">Suillus fuscotomentosus</name>
    <dbReference type="NCBI Taxonomy" id="1912939"/>
    <lineage>
        <taxon>Eukaryota</taxon>
        <taxon>Fungi</taxon>
        <taxon>Dikarya</taxon>
        <taxon>Basidiomycota</taxon>
        <taxon>Agaricomycotina</taxon>
        <taxon>Agaricomycetes</taxon>
        <taxon>Agaricomycetidae</taxon>
        <taxon>Boletales</taxon>
        <taxon>Suillineae</taxon>
        <taxon>Suillaceae</taxon>
        <taxon>Suillus</taxon>
    </lineage>
</organism>
<evidence type="ECO:0000313" key="1">
    <source>
        <dbReference type="EMBL" id="KAG1893596.1"/>
    </source>
</evidence>
<reference evidence="1" key="1">
    <citation type="journal article" date="2020" name="New Phytol.">
        <title>Comparative genomics reveals dynamic genome evolution in host specialist ectomycorrhizal fungi.</title>
        <authorList>
            <person name="Lofgren L.A."/>
            <person name="Nguyen N.H."/>
            <person name="Vilgalys R."/>
            <person name="Ruytinx J."/>
            <person name="Liao H.L."/>
            <person name="Branco S."/>
            <person name="Kuo A."/>
            <person name="LaButti K."/>
            <person name="Lipzen A."/>
            <person name="Andreopoulos W."/>
            <person name="Pangilinan J."/>
            <person name="Riley R."/>
            <person name="Hundley H."/>
            <person name="Na H."/>
            <person name="Barry K."/>
            <person name="Grigoriev I.V."/>
            <person name="Stajich J.E."/>
            <person name="Kennedy P.G."/>
        </authorList>
    </citation>
    <scope>NUCLEOTIDE SEQUENCE</scope>
    <source>
        <strain evidence="1">FC203</strain>
    </source>
</reference>
<dbReference type="PANTHER" id="PTHR35204:SF1">
    <property type="entry name" value="ENTEROTOXIN"/>
    <property type="match status" value="1"/>
</dbReference>
<gene>
    <name evidence="1" type="ORF">F5891DRAFT_1258675</name>
</gene>
<dbReference type="AlphaFoldDB" id="A0AAD4DTJ4"/>
<keyword evidence="2" id="KW-1185">Reference proteome</keyword>
<dbReference type="GeneID" id="64664402"/>
<dbReference type="RefSeq" id="XP_041219172.1">
    <property type="nucleotide sequence ID" value="XM_041370104.1"/>
</dbReference>
<dbReference type="PANTHER" id="PTHR35204">
    <property type="entry name" value="YALI0A21131P"/>
    <property type="match status" value="1"/>
</dbReference>
<sequence>MANSQSTLQMKLGFGSKTEQWRFDEGPAENTTRNLIFDTVHSFLQHWPNSRYRHGHNIVPGVIPTGTLLYHGTGRNMHLTPATTRSLKGLYFDGSSAAKVAEDTMDTQDIIAGGEVHPGRFYARASLANLSRYASVELVSFLYIRLFPEDENPFPRFPPSPAPLESDARVRRFEVMHSGSWHNRYPGDSRIVLDLTGLVSLYDITLAPSPRGA</sequence>
<proteinExistence type="predicted"/>
<accession>A0AAD4DTJ4</accession>
<name>A0AAD4DTJ4_9AGAM</name>
<comment type="caution">
    <text evidence="1">The sequence shown here is derived from an EMBL/GenBank/DDBJ whole genome shotgun (WGS) entry which is preliminary data.</text>
</comment>
<protein>
    <submittedName>
        <fullName evidence="1">Uncharacterized protein</fullName>
    </submittedName>
</protein>
<dbReference type="Proteomes" id="UP001195769">
    <property type="component" value="Unassembled WGS sequence"/>
</dbReference>
<dbReference type="InterPro" id="IPR038921">
    <property type="entry name" value="YOR389W-like"/>
</dbReference>
<dbReference type="EMBL" id="JABBWK010000095">
    <property type="protein sequence ID" value="KAG1893596.1"/>
    <property type="molecule type" value="Genomic_DNA"/>
</dbReference>
<evidence type="ECO:0000313" key="2">
    <source>
        <dbReference type="Proteomes" id="UP001195769"/>
    </source>
</evidence>